<dbReference type="SFLD" id="SFLDS00019">
    <property type="entry name" value="Glutathione_Transferase_(cytos"/>
    <property type="match status" value="1"/>
</dbReference>
<dbReference type="InterPro" id="IPR036249">
    <property type="entry name" value="Thioredoxin-like_sf"/>
</dbReference>
<accession>A0A510I9U7</accession>
<evidence type="ECO:0000259" key="1">
    <source>
        <dbReference type="PROSITE" id="PS50404"/>
    </source>
</evidence>
<dbReference type="Pfam" id="PF13417">
    <property type="entry name" value="GST_N_3"/>
    <property type="match status" value="1"/>
</dbReference>
<dbReference type="InterPro" id="IPR004045">
    <property type="entry name" value="Glutathione_S-Trfase_N"/>
</dbReference>
<dbReference type="GO" id="GO:0005737">
    <property type="term" value="C:cytoplasm"/>
    <property type="evidence" value="ECO:0007669"/>
    <property type="project" value="TreeGrafter"/>
</dbReference>
<evidence type="ECO:0000313" key="2">
    <source>
        <dbReference type="EMBL" id="BBL90503.1"/>
    </source>
</evidence>
<dbReference type="InterPro" id="IPR040079">
    <property type="entry name" value="Glutathione_S-Trfase"/>
</dbReference>
<evidence type="ECO:0000313" key="3">
    <source>
        <dbReference type="Proteomes" id="UP000315115"/>
    </source>
</evidence>
<dbReference type="EMBL" id="AP019799">
    <property type="protein sequence ID" value="BBL90503.1"/>
    <property type="molecule type" value="Genomic_DNA"/>
</dbReference>
<dbReference type="AlphaFoldDB" id="A0A510I9U7"/>
<gene>
    <name evidence="2" type="ORF">VroAM7_31560</name>
</gene>
<dbReference type="Pfam" id="PF13410">
    <property type="entry name" value="GST_C_2"/>
    <property type="match status" value="1"/>
</dbReference>
<dbReference type="RefSeq" id="WP_143693383.1">
    <property type="nucleotide sequence ID" value="NZ_AP019799.1"/>
</dbReference>
<dbReference type="InterPro" id="IPR050983">
    <property type="entry name" value="GST_Omega/HSP26"/>
</dbReference>
<dbReference type="InterPro" id="IPR036282">
    <property type="entry name" value="Glutathione-S-Trfase_C_sf"/>
</dbReference>
<sequence>MQSKPVPILYSLHNCPYAIRARFALLKAHQRVFLRSIKLDNKPPEMLDMSPKGSVPVLVVPKVQCENREVPEAPLVLEESLEIMIWVLSEYDPGKLLQSGNPNALPEMITVIQEFERSFVPALNAFGCAKRYHEADIKDRRKVCEIQLAKLEECLTEHPFLFAEQESLVDIALLPFLRKYARIDKQWFRHSQYAKLRTWLNGYLHSAEFSKVMKNYNLWVEERTDEYFG</sequence>
<dbReference type="PANTHER" id="PTHR43968:SF6">
    <property type="entry name" value="GLUTATHIONE S-TRANSFERASE OMEGA"/>
    <property type="match status" value="1"/>
</dbReference>
<keyword evidence="2" id="KW-0808">Transferase</keyword>
<dbReference type="PROSITE" id="PS50404">
    <property type="entry name" value="GST_NTER"/>
    <property type="match status" value="1"/>
</dbReference>
<dbReference type="Gene3D" id="1.20.1050.10">
    <property type="match status" value="1"/>
</dbReference>
<dbReference type="GO" id="GO:0016740">
    <property type="term" value="F:transferase activity"/>
    <property type="evidence" value="ECO:0007669"/>
    <property type="project" value="UniProtKB-KW"/>
</dbReference>
<dbReference type="PANTHER" id="PTHR43968">
    <property type="match status" value="1"/>
</dbReference>
<name>A0A510I9U7_9VIBR</name>
<dbReference type="SUPFAM" id="SSF47616">
    <property type="entry name" value="GST C-terminal domain-like"/>
    <property type="match status" value="1"/>
</dbReference>
<organism evidence="2 3">
    <name type="scientific">Vibrio rotiferianus</name>
    <dbReference type="NCBI Taxonomy" id="190895"/>
    <lineage>
        <taxon>Bacteria</taxon>
        <taxon>Pseudomonadati</taxon>
        <taxon>Pseudomonadota</taxon>
        <taxon>Gammaproteobacteria</taxon>
        <taxon>Vibrionales</taxon>
        <taxon>Vibrionaceae</taxon>
        <taxon>Vibrio</taxon>
    </lineage>
</organism>
<proteinExistence type="predicted"/>
<reference evidence="3" key="1">
    <citation type="submission" date="2019-07" db="EMBL/GenBank/DDBJ databases">
        <title>Complete Genome Sequences of Vibrion rotiferianus strain AM7.</title>
        <authorList>
            <person name="Miyazaki K."/>
            <person name="Wiseschart A."/>
            <person name="Pootanakit K."/>
            <person name="Ishimori K."/>
            <person name="Kitahara K."/>
        </authorList>
    </citation>
    <scope>NUCLEOTIDE SEQUENCE [LARGE SCALE GENOMIC DNA]</scope>
    <source>
        <strain evidence="3">AM7</strain>
    </source>
</reference>
<dbReference type="Proteomes" id="UP000315115">
    <property type="component" value="Chromosome 2"/>
</dbReference>
<dbReference type="Gene3D" id="3.40.30.10">
    <property type="entry name" value="Glutaredoxin"/>
    <property type="match status" value="1"/>
</dbReference>
<dbReference type="CDD" id="cd03196">
    <property type="entry name" value="GST_C_5"/>
    <property type="match status" value="1"/>
</dbReference>
<dbReference type="SUPFAM" id="SSF52833">
    <property type="entry name" value="Thioredoxin-like"/>
    <property type="match status" value="1"/>
</dbReference>
<protein>
    <submittedName>
        <fullName evidence="2">Glutathione S-transferase</fullName>
    </submittedName>
</protein>
<feature type="domain" description="GST N-terminal" evidence="1">
    <location>
        <begin position="5"/>
        <end position="95"/>
    </location>
</feature>